<reference evidence="1 2" key="1">
    <citation type="journal article" date="2015" name="Genome Announc.">
        <title>Expanding the biotechnology potential of lactobacilli through comparative genomics of 213 strains and associated genera.</title>
        <authorList>
            <person name="Sun Z."/>
            <person name="Harris H.M."/>
            <person name="McCann A."/>
            <person name="Guo C."/>
            <person name="Argimon S."/>
            <person name="Zhang W."/>
            <person name="Yang X."/>
            <person name="Jeffery I.B."/>
            <person name="Cooney J.C."/>
            <person name="Kagawa T.F."/>
            <person name="Liu W."/>
            <person name="Song Y."/>
            <person name="Salvetti E."/>
            <person name="Wrobel A."/>
            <person name="Rasinkangas P."/>
            <person name="Parkhill J."/>
            <person name="Rea M.C."/>
            <person name="O'Sullivan O."/>
            <person name="Ritari J."/>
            <person name="Douillard F.P."/>
            <person name="Paul Ross R."/>
            <person name="Yang R."/>
            <person name="Briner A.E."/>
            <person name="Felis G.E."/>
            <person name="de Vos W.M."/>
            <person name="Barrangou R."/>
            <person name="Klaenhammer T.R."/>
            <person name="Caufield P.W."/>
            <person name="Cui Y."/>
            <person name="Zhang H."/>
            <person name="O'Toole P.W."/>
        </authorList>
    </citation>
    <scope>NUCLEOTIDE SEQUENCE [LARGE SCALE GENOMIC DNA]</scope>
    <source>
        <strain evidence="1 2">DSM 13145</strain>
    </source>
</reference>
<dbReference type="RefSeq" id="WP_057748813.1">
    <property type="nucleotide sequence ID" value="NZ_AZER01000011.1"/>
</dbReference>
<dbReference type="EMBL" id="AZER01000011">
    <property type="protein sequence ID" value="KRL28263.1"/>
    <property type="molecule type" value="Genomic_DNA"/>
</dbReference>
<dbReference type="PATRIC" id="fig|1423746.3.peg.210"/>
<gene>
    <name evidence="1" type="ORF">FD27_GL000204</name>
</gene>
<dbReference type="Proteomes" id="UP000051445">
    <property type="component" value="Unassembled WGS sequence"/>
</dbReference>
<name>A0A0R1P6W8_9LACO</name>
<dbReference type="AlphaFoldDB" id="A0A0R1P6W8"/>
<protein>
    <submittedName>
        <fullName evidence="1">Uncharacterized protein</fullName>
    </submittedName>
</protein>
<evidence type="ECO:0000313" key="2">
    <source>
        <dbReference type="Proteomes" id="UP000051445"/>
    </source>
</evidence>
<accession>A0A0R1P6W8</accession>
<sequence>MTLREINTHSNVVAAQIIRVTNRSVSVQTEDGQQLTIPLSQQYRRDQARLASLRDIWRNKIWIPVNKQLHSLFVTDWLVMPQPVLASNY</sequence>
<comment type="caution">
    <text evidence="1">The sequence shown here is derived from an EMBL/GenBank/DDBJ whole genome shotgun (WGS) entry which is preliminary data.</text>
</comment>
<evidence type="ECO:0000313" key="1">
    <source>
        <dbReference type="EMBL" id="KRL28263.1"/>
    </source>
</evidence>
<organism evidence="1 2">
    <name type="scientific">Limosilactobacillus frumenti DSM 13145</name>
    <dbReference type="NCBI Taxonomy" id="1423746"/>
    <lineage>
        <taxon>Bacteria</taxon>
        <taxon>Bacillati</taxon>
        <taxon>Bacillota</taxon>
        <taxon>Bacilli</taxon>
        <taxon>Lactobacillales</taxon>
        <taxon>Lactobacillaceae</taxon>
        <taxon>Limosilactobacillus</taxon>
    </lineage>
</organism>
<proteinExistence type="predicted"/>
<dbReference type="OrthoDB" id="2156798at2"/>
<keyword evidence="2" id="KW-1185">Reference proteome</keyword>
<dbReference type="STRING" id="1423746.FD27_GL000204"/>